<organism evidence="1 2">
    <name type="scientific">Armillaria luteobubalina</name>
    <dbReference type="NCBI Taxonomy" id="153913"/>
    <lineage>
        <taxon>Eukaryota</taxon>
        <taxon>Fungi</taxon>
        <taxon>Dikarya</taxon>
        <taxon>Basidiomycota</taxon>
        <taxon>Agaricomycotina</taxon>
        <taxon>Agaricomycetes</taxon>
        <taxon>Agaricomycetidae</taxon>
        <taxon>Agaricales</taxon>
        <taxon>Marasmiineae</taxon>
        <taxon>Physalacriaceae</taxon>
        <taxon>Armillaria</taxon>
    </lineage>
</organism>
<dbReference type="Proteomes" id="UP001175228">
    <property type="component" value="Unassembled WGS sequence"/>
</dbReference>
<keyword evidence="2" id="KW-1185">Reference proteome</keyword>
<accession>A0AA39UR69</accession>
<protein>
    <submittedName>
        <fullName evidence="1">Uncharacterized protein</fullName>
    </submittedName>
</protein>
<dbReference type="AlphaFoldDB" id="A0AA39UR69"/>
<dbReference type="Pfam" id="PF18758">
    <property type="entry name" value="KDZ"/>
    <property type="match status" value="1"/>
</dbReference>
<gene>
    <name evidence="1" type="ORF">EDD18DRAFT_1077948</name>
</gene>
<dbReference type="InterPro" id="IPR040521">
    <property type="entry name" value="KDZ"/>
</dbReference>
<reference evidence="1" key="1">
    <citation type="submission" date="2023-06" db="EMBL/GenBank/DDBJ databases">
        <authorList>
            <consortium name="Lawrence Berkeley National Laboratory"/>
            <person name="Ahrendt S."/>
            <person name="Sahu N."/>
            <person name="Indic B."/>
            <person name="Wong-Bajracharya J."/>
            <person name="Merenyi Z."/>
            <person name="Ke H.-M."/>
            <person name="Monk M."/>
            <person name="Kocsube S."/>
            <person name="Drula E."/>
            <person name="Lipzen A."/>
            <person name="Balint B."/>
            <person name="Henrissat B."/>
            <person name="Andreopoulos B."/>
            <person name="Martin F.M."/>
            <person name="Harder C.B."/>
            <person name="Rigling D."/>
            <person name="Ford K.L."/>
            <person name="Foster G.D."/>
            <person name="Pangilinan J."/>
            <person name="Papanicolaou A."/>
            <person name="Barry K."/>
            <person name="LaButti K."/>
            <person name="Viragh M."/>
            <person name="Koriabine M."/>
            <person name="Yan M."/>
            <person name="Riley R."/>
            <person name="Champramary S."/>
            <person name="Plett K.L."/>
            <person name="Tsai I.J."/>
            <person name="Slot J."/>
            <person name="Sipos G."/>
            <person name="Plett J."/>
            <person name="Nagy L.G."/>
            <person name="Grigoriev I.V."/>
        </authorList>
    </citation>
    <scope>NUCLEOTIDE SEQUENCE</scope>
    <source>
        <strain evidence="1">HWK02</strain>
    </source>
</reference>
<comment type="caution">
    <text evidence="1">The sequence shown here is derived from an EMBL/GenBank/DDBJ whole genome shotgun (WGS) entry which is preliminary data.</text>
</comment>
<sequence length="107" mass="11992">MLKSARIGNSASRWKVAKLVSCTVDCLACPCPGINIPDTLFVGINANFKLERFEVSSEEKDPGLRSRLGYFIDTKSFKEHLQMFDKQIVQARSTCNDHKAAKPDKKT</sequence>
<name>A0AA39UR69_9AGAR</name>
<dbReference type="EMBL" id="JAUEPU010000023">
    <property type="protein sequence ID" value="KAK0493829.1"/>
    <property type="molecule type" value="Genomic_DNA"/>
</dbReference>
<proteinExistence type="predicted"/>
<evidence type="ECO:0000313" key="2">
    <source>
        <dbReference type="Proteomes" id="UP001175228"/>
    </source>
</evidence>
<evidence type="ECO:0000313" key="1">
    <source>
        <dbReference type="EMBL" id="KAK0493829.1"/>
    </source>
</evidence>